<feature type="transmembrane region" description="Helical" evidence="6">
    <location>
        <begin position="226"/>
        <end position="249"/>
    </location>
</feature>
<comment type="subcellular location">
    <subcellularLocation>
        <location evidence="1">Membrane</location>
        <topology evidence="1">Multi-pass membrane protein</topology>
    </subcellularLocation>
</comment>
<evidence type="ECO:0000256" key="5">
    <source>
        <dbReference type="SAM" id="MobiDB-lite"/>
    </source>
</evidence>
<feature type="region of interest" description="Disordered" evidence="5">
    <location>
        <begin position="516"/>
        <end position="537"/>
    </location>
</feature>
<keyword evidence="2 6" id="KW-0812">Transmembrane</keyword>
<proteinExistence type="predicted"/>
<dbReference type="PROSITE" id="PS50850">
    <property type="entry name" value="MFS"/>
    <property type="match status" value="1"/>
</dbReference>
<feature type="domain" description="Major facilitator superfamily (MFS) profile" evidence="7">
    <location>
        <begin position="31"/>
        <end position="514"/>
    </location>
</feature>
<dbReference type="FunFam" id="1.20.1250.20:FF:000436">
    <property type="entry name" value="MFS transporter, putative"/>
    <property type="match status" value="1"/>
</dbReference>
<dbReference type="Gene3D" id="1.20.1250.20">
    <property type="entry name" value="MFS general substrate transporter like domains"/>
    <property type="match status" value="2"/>
</dbReference>
<dbReference type="GO" id="GO:0005886">
    <property type="term" value="C:plasma membrane"/>
    <property type="evidence" value="ECO:0007669"/>
    <property type="project" value="TreeGrafter"/>
</dbReference>
<dbReference type="InterPro" id="IPR011701">
    <property type="entry name" value="MFS"/>
</dbReference>
<feature type="transmembrane region" description="Helical" evidence="6">
    <location>
        <begin position="491"/>
        <end position="509"/>
    </location>
</feature>
<gene>
    <name evidence="8" type="ORF">DHEL01_v203293</name>
</gene>
<name>A0A2P5I734_DIAHE</name>
<keyword evidence="3 6" id="KW-1133">Transmembrane helix</keyword>
<feature type="transmembrane region" description="Helical" evidence="6">
    <location>
        <begin position="65"/>
        <end position="83"/>
    </location>
</feature>
<organism evidence="8 9">
    <name type="scientific">Diaporthe helianthi</name>
    <dbReference type="NCBI Taxonomy" id="158607"/>
    <lineage>
        <taxon>Eukaryota</taxon>
        <taxon>Fungi</taxon>
        <taxon>Dikarya</taxon>
        <taxon>Ascomycota</taxon>
        <taxon>Pezizomycotina</taxon>
        <taxon>Sordariomycetes</taxon>
        <taxon>Sordariomycetidae</taxon>
        <taxon>Diaporthales</taxon>
        <taxon>Diaporthaceae</taxon>
        <taxon>Diaporthe</taxon>
    </lineage>
</organism>
<evidence type="ECO:0000256" key="1">
    <source>
        <dbReference type="ARBA" id="ARBA00004141"/>
    </source>
</evidence>
<dbReference type="Pfam" id="PF07690">
    <property type="entry name" value="MFS_1"/>
    <property type="match status" value="1"/>
</dbReference>
<feature type="transmembrane region" description="Helical" evidence="6">
    <location>
        <begin position="186"/>
        <end position="206"/>
    </location>
</feature>
<dbReference type="SUPFAM" id="SSF103473">
    <property type="entry name" value="MFS general substrate transporter"/>
    <property type="match status" value="2"/>
</dbReference>
<dbReference type="GO" id="GO:0022857">
    <property type="term" value="F:transmembrane transporter activity"/>
    <property type="evidence" value="ECO:0007669"/>
    <property type="project" value="InterPro"/>
</dbReference>
<dbReference type="InParanoid" id="A0A2P5I734"/>
<feature type="transmembrane region" description="Helical" evidence="6">
    <location>
        <begin position="430"/>
        <end position="448"/>
    </location>
</feature>
<dbReference type="AlphaFoldDB" id="A0A2P5I734"/>
<feature type="transmembrane region" description="Helical" evidence="6">
    <location>
        <begin position="386"/>
        <end position="409"/>
    </location>
</feature>
<feature type="transmembrane region" description="Helical" evidence="6">
    <location>
        <begin position="328"/>
        <end position="351"/>
    </location>
</feature>
<evidence type="ECO:0000256" key="3">
    <source>
        <dbReference type="ARBA" id="ARBA00022989"/>
    </source>
</evidence>
<evidence type="ECO:0000313" key="9">
    <source>
        <dbReference type="Proteomes" id="UP000094444"/>
    </source>
</evidence>
<keyword evidence="9" id="KW-1185">Reference proteome</keyword>
<feature type="transmembrane region" description="Helical" evidence="6">
    <location>
        <begin position="28"/>
        <end position="45"/>
    </location>
</feature>
<protein>
    <recommendedName>
        <fullName evidence="7">Major facilitator superfamily (MFS) profile domain-containing protein</fullName>
    </recommendedName>
</protein>
<evidence type="ECO:0000259" key="7">
    <source>
        <dbReference type="PROSITE" id="PS50850"/>
    </source>
</evidence>
<reference evidence="8" key="1">
    <citation type="submission" date="2017-09" db="EMBL/GenBank/DDBJ databases">
        <title>Polyketide synthases of a Diaporthe helianthi virulent isolate.</title>
        <authorList>
            <person name="Baroncelli R."/>
        </authorList>
    </citation>
    <scope>NUCLEOTIDE SEQUENCE [LARGE SCALE GENOMIC DNA]</scope>
    <source>
        <strain evidence="8">7/96</strain>
    </source>
</reference>
<feature type="transmembrane region" description="Helical" evidence="6">
    <location>
        <begin position="95"/>
        <end position="115"/>
    </location>
</feature>
<evidence type="ECO:0000256" key="6">
    <source>
        <dbReference type="SAM" id="Phobius"/>
    </source>
</evidence>
<evidence type="ECO:0000313" key="8">
    <source>
        <dbReference type="EMBL" id="POS78306.1"/>
    </source>
</evidence>
<feature type="transmembrane region" description="Helical" evidence="6">
    <location>
        <begin position="255"/>
        <end position="275"/>
    </location>
</feature>
<dbReference type="Proteomes" id="UP000094444">
    <property type="component" value="Unassembled WGS sequence"/>
</dbReference>
<dbReference type="EMBL" id="MAVT02000196">
    <property type="protein sequence ID" value="POS78306.1"/>
    <property type="molecule type" value="Genomic_DNA"/>
</dbReference>
<keyword evidence="4 6" id="KW-0472">Membrane</keyword>
<dbReference type="FunCoup" id="A0A2P5I734">
    <property type="interactions" value="72"/>
</dbReference>
<feature type="transmembrane region" description="Helical" evidence="6">
    <location>
        <begin position="121"/>
        <end position="142"/>
    </location>
</feature>
<evidence type="ECO:0000256" key="4">
    <source>
        <dbReference type="ARBA" id="ARBA00023136"/>
    </source>
</evidence>
<feature type="transmembrane region" description="Helical" evidence="6">
    <location>
        <begin position="360"/>
        <end position="380"/>
    </location>
</feature>
<feature type="compositionally biased region" description="Polar residues" evidence="5">
    <location>
        <begin position="526"/>
        <end position="537"/>
    </location>
</feature>
<evidence type="ECO:0000256" key="2">
    <source>
        <dbReference type="ARBA" id="ARBA00022692"/>
    </source>
</evidence>
<dbReference type="PANTHER" id="PTHR23501">
    <property type="entry name" value="MAJOR FACILITATOR SUPERFAMILY"/>
    <property type="match status" value="1"/>
</dbReference>
<dbReference type="PANTHER" id="PTHR23501:SF78">
    <property type="entry name" value="MAJOR FACILITATOR SUPERFAMILY (MFS) PROFILE DOMAIN-CONTAINING PROTEIN-RELATED"/>
    <property type="match status" value="1"/>
</dbReference>
<comment type="caution">
    <text evidence="8">The sequence shown here is derived from an EMBL/GenBank/DDBJ whole genome shotgun (WGS) entry which is preliminary data.</text>
</comment>
<sequence>MPTSKSEKQAKNEALLHDQTNLLPRKQLLIVFSTMASAFLVAYADQNGIAVALPSLAQDLNAADTIAWAGTSSMIANTLFQVLYGRLSDIFGRKVIYLSAVALLAIGDILCATAVNATMFYVARGLAGVAIGGVNSLTMMIISDIVSLQERGRYQGIIGSCIGLGNTIGPFVSAGFTQSSKTSWRGFFFLIAPLMVCSGIASFFLLPTTPMPKGQALQKASLIDWWGLLTGMVAIVLLLIPVSGGGSYFPWNSPFVISALSISGIAIVAFLLVEWKVAKLPMMPMRMFKTPAVAAILLQNFLFGYVYYAELYYLPIYFQNVRRVSPVVSAALSTPLAVVQSVCSVGSGLYISRFSRYGEVIWFGFLSWTLGAGLLCVLGRDTNVAVPVIAQMIIGIGAGNVFQPCLIAIQAHSPKALRAVVISNRNFLRALGGAVGLACSSQLLQSSLRRALPAELRPLVVSSYRLPDVDSLPPAQAVQVEMAYARASHDVFISMVPVMGLCLVTCVFIKDRGLSRKEPEPAAKASKTTSPQPKVQV</sequence>
<accession>A0A2P5I734</accession>
<dbReference type="InterPro" id="IPR020846">
    <property type="entry name" value="MFS_dom"/>
</dbReference>
<feature type="transmembrane region" description="Helical" evidence="6">
    <location>
        <begin position="287"/>
        <end position="308"/>
    </location>
</feature>
<dbReference type="InterPro" id="IPR036259">
    <property type="entry name" value="MFS_trans_sf"/>
</dbReference>
<feature type="transmembrane region" description="Helical" evidence="6">
    <location>
        <begin position="154"/>
        <end position="174"/>
    </location>
</feature>
<dbReference type="OrthoDB" id="10021397at2759"/>